<accession>A0A177N2L8</accession>
<gene>
    <name evidence="2" type="ORF">A1507_20020</name>
</gene>
<dbReference type="SUPFAM" id="SSF50341">
    <property type="entry name" value="CheW-like"/>
    <property type="match status" value="1"/>
</dbReference>
<dbReference type="AlphaFoldDB" id="A0A177N2L8"/>
<sequence length="244" mass="27087">MKQKSPPGIVKQQLALDAYLQTLLDDVPDADASVEAKAPSPPEVKPVTLVARQPAPIVAEARPVLQAEPKARKARISSPDTALAAVENPAKLQALSVMPDWSQYEFQALFFKVDQLILATPLVELSRTIKMDRKPSQIPGQPSWFLGLVDEHDSRIGVLDTSQLIFGKSRVRQGKFEDSPASRILITQDKRWGLVCDEILSIGKIKPDGVRWRTARQKKPWLIGTVIDELTAIVDVKQLVPHRK</sequence>
<protein>
    <submittedName>
        <fullName evidence="2">Chemotaxis protein CheW</fullName>
    </submittedName>
</protein>
<dbReference type="RefSeq" id="WP_064042249.1">
    <property type="nucleotide sequence ID" value="NZ_LUUJ01000118.1"/>
</dbReference>
<organism evidence="2 3">
    <name type="scientific">Methylomonas koyamae</name>
    <dbReference type="NCBI Taxonomy" id="702114"/>
    <lineage>
        <taxon>Bacteria</taxon>
        <taxon>Pseudomonadati</taxon>
        <taxon>Pseudomonadota</taxon>
        <taxon>Gammaproteobacteria</taxon>
        <taxon>Methylococcales</taxon>
        <taxon>Methylococcaceae</taxon>
        <taxon>Methylomonas</taxon>
    </lineage>
</organism>
<dbReference type="Pfam" id="PF01584">
    <property type="entry name" value="CheW"/>
    <property type="match status" value="1"/>
</dbReference>
<dbReference type="GO" id="GO:0006935">
    <property type="term" value="P:chemotaxis"/>
    <property type="evidence" value="ECO:0007669"/>
    <property type="project" value="InterPro"/>
</dbReference>
<dbReference type="PROSITE" id="PS50851">
    <property type="entry name" value="CHEW"/>
    <property type="match status" value="1"/>
</dbReference>
<dbReference type="OrthoDB" id="5565759at2"/>
<feature type="domain" description="CheW-like" evidence="1">
    <location>
        <begin position="105"/>
        <end position="244"/>
    </location>
</feature>
<evidence type="ECO:0000259" key="1">
    <source>
        <dbReference type="PROSITE" id="PS50851"/>
    </source>
</evidence>
<reference evidence="2 3" key="1">
    <citation type="submission" date="2016-03" db="EMBL/GenBank/DDBJ databases">
        <authorList>
            <person name="Ploux O."/>
        </authorList>
    </citation>
    <scope>NUCLEOTIDE SEQUENCE [LARGE SCALE GENOMIC DNA]</scope>
    <source>
        <strain evidence="2 3">R-45378</strain>
    </source>
</reference>
<dbReference type="EMBL" id="LUUJ01000118">
    <property type="protein sequence ID" value="OAI11713.1"/>
    <property type="molecule type" value="Genomic_DNA"/>
</dbReference>
<comment type="caution">
    <text evidence="2">The sequence shown here is derived from an EMBL/GenBank/DDBJ whole genome shotgun (WGS) entry which is preliminary data.</text>
</comment>
<evidence type="ECO:0000313" key="3">
    <source>
        <dbReference type="Proteomes" id="UP000077857"/>
    </source>
</evidence>
<dbReference type="InterPro" id="IPR002545">
    <property type="entry name" value="CheW-lke_dom"/>
</dbReference>
<dbReference type="SMART" id="SM00260">
    <property type="entry name" value="CheW"/>
    <property type="match status" value="1"/>
</dbReference>
<evidence type="ECO:0000313" key="2">
    <source>
        <dbReference type="EMBL" id="OAI11713.1"/>
    </source>
</evidence>
<name>A0A177N2L8_9GAMM</name>
<dbReference type="GO" id="GO:0007165">
    <property type="term" value="P:signal transduction"/>
    <property type="evidence" value="ECO:0007669"/>
    <property type="project" value="InterPro"/>
</dbReference>
<proteinExistence type="predicted"/>
<dbReference type="InterPro" id="IPR036061">
    <property type="entry name" value="CheW-like_dom_sf"/>
</dbReference>
<dbReference type="Proteomes" id="UP000077857">
    <property type="component" value="Unassembled WGS sequence"/>
</dbReference>